<keyword evidence="12" id="KW-1185">Reference proteome</keyword>
<evidence type="ECO:0000313" key="12">
    <source>
        <dbReference type="Proteomes" id="UP000791440"/>
    </source>
</evidence>
<evidence type="ECO:0000256" key="4">
    <source>
        <dbReference type="ARBA" id="ARBA00022781"/>
    </source>
</evidence>
<dbReference type="EMBL" id="JH668333">
    <property type="protein sequence ID" value="KAG6446535.1"/>
    <property type="molecule type" value="Genomic_DNA"/>
</dbReference>
<comment type="function">
    <text evidence="9">Subunit b, of the mitochondrial membrane ATP synthase complex (F(1)F(0) ATP synthase or Complex V) that produces ATP from ADP in the presence of a proton gradient across the membrane which is generated by electron transport complexes of the respiratory chain. ATP synthase complex consist of a soluble F(1) head domain - the catalytic core - and a membrane F(1) domain - the membrane proton channel. These two domains are linked by a central stalk rotating inside the F(1) region and a stationary peripheral stalk. During catalysis, ATP synthesis in the catalytic domain of F(1) is coupled via a rotary mechanism of the central stalk subunits to proton translocation. In vivo, can only synthesize ATP although its ATP hydrolase activity can be activated artificially in vitro. Part of the complex F(0) domain. Part of the complex F(0) domain and the peripheric stalk, which acts as a stator to hold the catalytic alpha(3)beta(3) subcomplex and subunit a/ATP6 static relative to the rotary elements.</text>
</comment>
<comment type="subcellular location">
    <subcellularLocation>
        <location evidence="9">Mitochondrion</location>
    </subcellularLocation>
    <subcellularLocation>
        <location evidence="9">Mitochondrion inner membrane</location>
    </subcellularLocation>
</comment>
<evidence type="ECO:0000256" key="5">
    <source>
        <dbReference type="ARBA" id="ARBA00022792"/>
    </source>
</evidence>
<keyword evidence="5 9" id="KW-0999">Mitochondrion inner membrane</keyword>
<feature type="transmembrane region" description="Helical" evidence="10">
    <location>
        <begin position="12"/>
        <end position="35"/>
    </location>
</feature>
<comment type="subunit">
    <text evidence="9">F-type ATPases have 2 components, CF(1) - the catalytic core - and CF(0) - the membrane proton channel. CF(1) and CF(0) have multiple subunits.</text>
</comment>
<evidence type="ECO:0000256" key="1">
    <source>
        <dbReference type="ARBA" id="ARBA00007479"/>
    </source>
</evidence>
<accession>A0A921YWE2</accession>
<evidence type="ECO:0000256" key="6">
    <source>
        <dbReference type="ARBA" id="ARBA00023065"/>
    </source>
</evidence>
<dbReference type="Pfam" id="PF05405">
    <property type="entry name" value="Mt_ATP-synt_B"/>
    <property type="match status" value="1"/>
</dbReference>
<dbReference type="AlphaFoldDB" id="A0A921YWE2"/>
<evidence type="ECO:0000256" key="8">
    <source>
        <dbReference type="ARBA" id="ARBA00023136"/>
    </source>
</evidence>
<keyword evidence="7 9" id="KW-0496">Mitochondrion</keyword>
<evidence type="ECO:0000256" key="10">
    <source>
        <dbReference type="SAM" id="Phobius"/>
    </source>
</evidence>
<keyword evidence="4 9" id="KW-0375">Hydrogen ion transport</keyword>
<reference evidence="11" key="1">
    <citation type="journal article" date="2016" name="Insect Biochem. Mol. Biol.">
        <title>Multifaceted biological insights from a draft genome sequence of the tobacco hornworm moth, Manduca sexta.</title>
        <authorList>
            <person name="Kanost M.R."/>
            <person name="Arrese E.L."/>
            <person name="Cao X."/>
            <person name="Chen Y.R."/>
            <person name="Chellapilla S."/>
            <person name="Goldsmith M.R."/>
            <person name="Grosse-Wilde E."/>
            <person name="Heckel D.G."/>
            <person name="Herndon N."/>
            <person name="Jiang H."/>
            <person name="Papanicolaou A."/>
            <person name="Qu J."/>
            <person name="Soulages J.L."/>
            <person name="Vogel H."/>
            <person name="Walters J."/>
            <person name="Waterhouse R.M."/>
            <person name="Ahn S.J."/>
            <person name="Almeida F.C."/>
            <person name="An C."/>
            <person name="Aqrawi P."/>
            <person name="Bretschneider A."/>
            <person name="Bryant W.B."/>
            <person name="Bucks S."/>
            <person name="Chao H."/>
            <person name="Chevignon G."/>
            <person name="Christen J.M."/>
            <person name="Clarke D.F."/>
            <person name="Dittmer N.T."/>
            <person name="Ferguson L.C.F."/>
            <person name="Garavelou S."/>
            <person name="Gordon K.H.J."/>
            <person name="Gunaratna R.T."/>
            <person name="Han Y."/>
            <person name="Hauser F."/>
            <person name="He Y."/>
            <person name="Heidel-Fischer H."/>
            <person name="Hirsh A."/>
            <person name="Hu Y."/>
            <person name="Jiang H."/>
            <person name="Kalra D."/>
            <person name="Klinner C."/>
            <person name="Konig C."/>
            <person name="Kovar C."/>
            <person name="Kroll A.R."/>
            <person name="Kuwar S.S."/>
            <person name="Lee S.L."/>
            <person name="Lehman R."/>
            <person name="Li K."/>
            <person name="Li Z."/>
            <person name="Liang H."/>
            <person name="Lovelace S."/>
            <person name="Lu Z."/>
            <person name="Mansfield J.H."/>
            <person name="McCulloch K.J."/>
            <person name="Mathew T."/>
            <person name="Morton B."/>
            <person name="Muzny D.M."/>
            <person name="Neunemann D."/>
            <person name="Ongeri F."/>
            <person name="Pauchet Y."/>
            <person name="Pu L.L."/>
            <person name="Pyrousis I."/>
            <person name="Rao X.J."/>
            <person name="Redding A."/>
            <person name="Roesel C."/>
            <person name="Sanchez-Gracia A."/>
            <person name="Schaack S."/>
            <person name="Shukla A."/>
            <person name="Tetreau G."/>
            <person name="Wang Y."/>
            <person name="Xiong G.H."/>
            <person name="Traut W."/>
            <person name="Walsh T.K."/>
            <person name="Worley K.C."/>
            <person name="Wu D."/>
            <person name="Wu W."/>
            <person name="Wu Y.Q."/>
            <person name="Zhang X."/>
            <person name="Zou Z."/>
            <person name="Zucker H."/>
            <person name="Briscoe A.D."/>
            <person name="Burmester T."/>
            <person name="Clem R.J."/>
            <person name="Feyereisen R."/>
            <person name="Grimmelikhuijzen C.J.P."/>
            <person name="Hamodrakas S.J."/>
            <person name="Hansson B.S."/>
            <person name="Huguet E."/>
            <person name="Jermiin L.S."/>
            <person name="Lan Q."/>
            <person name="Lehman H.K."/>
            <person name="Lorenzen M."/>
            <person name="Merzendorfer H."/>
            <person name="Michalopoulos I."/>
            <person name="Morton D.B."/>
            <person name="Muthukrishnan S."/>
            <person name="Oakeshott J.G."/>
            <person name="Palmer W."/>
            <person name="Park Y."/>
            <person name="Passarelli A.L."/>
            <person name="Rozas J."/>
            <person name="Schwartz L.M."/>
            <person name="Smith W."/>
            <person name="Southgate A."/>
            <person name="Vilcinskas A."/>
            <person name="Vogt R."/>
            <person name="Wang P."/>
            <person name="Werren J."/>
            <person name="Yu X.Q."/>
            <person name="Zhou J.J."/>
            <person name="Brown S.J."/>
            <person name="Scherer S.E."/>
            <person name="Richards S."/>
            <person name="Blissard G.W."/>
        </authorList>
    </citation>
    <scope>NUCLEOTIDE SEQUENCE</scope>
</reference>
<comment type="similarity">
    <text evidence="1 9">Belongs to the eukaryotic ATPase B chain family.</text>
</comment>
<sequence length="299" mass="34400">MSNVLRQISIIFILAFFSLLSIVTYAVNIIVIRIFDFTMIKRQINLLHKKSFNLFLSNIVFAHTKTCPATRQTNVCAGSDGTSALKKPDFKRAEKSAPCRFGFIPNEWFQFFYPKTGVTGPYLFGIALINYLLSKEKYILEHEYYSGLSIALILYLATTRLGPAFGASLDAQVEEVHAALEKTRQDEIDMYENIIKSSKEAQWRAEGQKLLIDAKKECIQIQLEAAYRARVMEVYYTLKGKMDYHAKKYIIERRVEQTVLVDWVMENVYKSIPAEYRKQSLQEAIQRLASAPPLKGRYS</sequence>
<reference evidence="11" key="2">
    <citation type="submission" date="2020-12" db="EMBL/GenBank/DDBJ databases">
        <authorList>
            <person name="Kanost M."/>
        </authorList>
    </citation>
    <scope>NUCLEOTIDE SEQUENCE</scope>
</reference>
<dbReference type="Proteomes" id="UP000791440">
    <property type="component" value="Unassembled WGS sequence"/>
</dbReference>
<keyword evidence="8 9" id="KW-0472">Membrane</keyword>
<dbReference type="GO" id="GO:0005743">
    <property type="term" value="C:mitochondrial inner membrane"/>
    <property type="evidence" value="ECO:0007669"/>
    <property type="project" value="UniProtKB-SubCell"/>
</dbReference>
<dbReference type="InterPro" id="IPR013837">
    <property type="entry name" value="ATP_synth_F0_suB"/>
</dbReference>
<keyword evidence="10" id="KW-0812">Transmembrane</keyword>
<evidence type="ECO:0000256" key="7">
    <source>
        <dbReference type="ARBA" id="ARBA00023128"/>
    </source>
</evidence>
<keyword evidence="10" id="KW-1133">Transmembrane helix</keyword>
<organism evidence="11 12">
    <name type="scientific">Manduca sexta</name>
    <name type="common">Tobacco hawkmoth</name>
    <name type="synonym">Tobacco hornworm</name>
    <dbReference type="NCBI Taxonomy" id="7130"/>
    <lineage>
        <taxon>Eukaryota</taxon>
        <taxon>Metazoa</taxon>
        <taxon>Ecdysozoa</taxon>
        <taxon>Arthropoda</taxon>
        <taxon>Hexapoda</taxon>
        <taxon>Insecta</taxon>
        <taxon>Pterygota</taxon>
        <taxon>Neoptera</taxon>
        <taxon>Endopterygota</taxon>
        <taxon>Lepidoptera</taxon>
        <taxon>Glossata</taxon>
        <taxon>Ditrysia</taxon>
        <taxon>Bombycoidea</taxon>
        <taxon>Sphingidae</taxon>
        <taxon>Sphinginae</taxon>
        <taxon>Sphingini</taxon>
        <taxon>Manduca</taxon>
    </lineage>
</organism>
<dbReference type="PANTHER" id="PTHR12733">
    <property type="entry name" value="MITOCHONDRIAL ATP SYNTHASE B CHAIN"/>
    <property type="match status" value="1"/>
</dbReference>
<evidence type="ECO:0000256" key="2">
    <source>
        <dbReference type="ARBA" id="ARBA00022448"/>
    </source>
</evidence>
<evidence type="ECO:0000313" key="11">
    <source>
        <dbReference type="EMBL" id="KAG6446535.1"/>
    </source>
</evidence>
<keyword evidence="2 9" id="KW-0813">Transport</keyword>
<dbReference type="PANTHER" id="PTHR12733:SF3">
    <property type="entry name" value="ATP SYNTHASE F(0) COMPLEX SUBUNIT B1, MITOCHONDRIAL"/>
    <property type="match status" value="1"/>
</dbReference>
<comment type="caution">
    <text evidence="11">The sequence shown here is derived from an EMBL/GenBank/DDBJ whole genome shotgun (WGS) entry which is preliminary data.</text>
</comment>
<gene>
    <name evidence="11" type="ORF">O3G_MSEX004486</name>
</gene>
<keyword evidence="6 9" id="KW-0406">Ion transport</keyword>
<dbReference type="GO" id="GO:0046933">
    <property type="term" value="F:proton-transporting ATP synthase activity, rotational mechanism"/>
    <property type="evidence" value="ECO:0007669"/>
    <property type="project" value="TreeGrafter"/>
</dbReference>
<proteinExistence type="inferred from homology"/>
<evidence type="ECO:0000256" key="9">
    <source>
        <dbReference type="RuleBase" id="RU368017"/>
    </source>
</evidence>
<evidence type="ECO:0000256" key="3">
    <source>
        <dbReference type="ARBA" id="ARBA00022547"/>
    </source>
</evidence>
<keyword evidence="3 9" id="KW-0138">CF(0)</keyword>
<dbReference type="GO" id="GO:0045259">
    <property type="term" value="C:proton-transporting ATP synthase complex"/>
    <property type="evidence" value="ECO:0007669"/>
    <property type="project" value="UniProtKB-KW"/>
</dbReference>
<protein>
    <recommendedName>
        <fullName evidence="9">ATP synthase subunit b</fullName>
    </recommendedName>
</protein>
<name>A0A921YWE2_MANSE</name>
<dbReference type="InterPro" id="IPR008688">
    <property type="entry name" value="ATP_synth_Bsub_B/MI25"/>
</dbReference>